<organism evidence="3 4">
    <name type="scientific">Romanomermis culicivorax</name>
    <name type="common">Nematode worm</name>
    <dbReference type="NCBI Taxonomy" id="13658"/>
    <lineage>
        <taxon>Eukaryota</taxon>
        <taxon>Metazoa</taxon>
        <taxon>Ecdysozoa</taxon>
        <taxon>Nematoda</taxon>
        <taxon>Enoplea</taxon>
        <taxon>Dorylaimia</taxon>
        <taxon>Mermithida</taxon>
        <taxon>Mermithoidea</taxon>
        <taxon>Mermithidae</taxon>
        <taxon>Romanomermis</taxon>
    </lineage>
</organism>
<keyword evidence="3" id="KW-1185">Reference proteome</keyword>
<evidence type="ECO:0000259" key="2">
    <source>
        <dbReference type="Pfam" id="PF10276"/>
    </source>
</evidence>
<evidence type="ECO:0000313" key="4">
    <source>
        <dbReference type="WBParaSite" id="nRc.2.0.1.t06381-RA"/>
    </source>
</evidence>
<name>A0A915HYN9_ROMCU</name>
<dbReference type="WBParaSite" id="nRc.2.0.1.t06381-RA">
    <property type="protein sequence ID" value="nRc.2.0.1.t06381-RA"/>
    <property type="gene ID" value="nRc.2.0.1.g06381"/>
</dbReference>
<evidence type="ECO:0000256" key="1">
    <source>
        <dbReference type="SAM" id="MobiDB-lite"/>
    </source>
</evidence>
<accession>A0A915HYN9</accession>
<dbReference type="Pfam" id="PF10276">
    <property type="entry name" value="zf-CHCC"/>
    <property type="match status" value="1"/>
</dbReference>
<dbReference type="FunFam" id="2.60.260.40:FF:000003">
    <property type="entry name" value="NADH dehydrogenase [ubiquinone] iron-sulfur protein 6, mitochondrial"/>
    <property type="match status" value="1"/>
</dbReference>
<reference evidence="4" key="1">
    <citation type="submission" date="2022-11" db="UniProtKB">
        <authorList>
            <consortium name="WormBaseParasite"/>
        </authorList>
    </citation>
    <scope>IDENTIFICATION</scope>
</reference>
<dbReference type="PANTHER" id="PTHR13156">
    <property type="entry name" value="NADH-UBIQUINONE OXIDOREDUCTASE 13 KD-A SUBUNIT"/>
    <property type="match status" value="1"/>
</dbReference>
<feature type="region of interest" description="Disordered" evidence="1">
    <location>
        <begin position="1"/>
        <end position="22"/>
    </location>
</feature>
<dbReference type="InterPro" id="IPR019401">
    <property type="entry name" value="Znf_CHCC"/>
</dbReference>
<dbReference type="Proteomes" id="UP000887565">
    <property type="component" value="Unplaced"/>
</dbReference>
<dbReference type="Gene3D" id="2.60.260.40">
    <property type="entry name" value="q5lls5 like domains"/>
    <property type="match status" value="1"/>
</dbReference>
<dbReference type="GO" id="GO:0005739">
    <property type="term" value="C:mitochondrion"/>
    <property type="evidence" value="ECO:0007669"/>
    <property type="project" value="GOC"/>
</dbReference>
<proteinExistence type="predicted"/>
<dbReference type="PANTHER" id="PTHR13156:SF0">
    <property type="entry name" value="NADH DEHYDROGENASE [UBIQUINONE] IRON-SULFUR PROTEIN 6, MITOCHONDRIAL"/>
    <property type="match status" value="1"/>
</dbReference>
<feature type="domain" description="Zinc finger CHCC-type" evidence="2">
    <location>
        <begin position="74"/>
        <end position="110"/>
    </location>
</feature>
<sequence length="125" mass="13925">MPPVEKLPATRSQPTPLPGTVKEKDLKYDQVTHTGQAWDQEDWRLSRFTYNPKHVNPNVAMHLIAKIAPKAVHGRKVYCDGGDGALGHPKVYINLDKPGNHACGYCGLRFYQEGLLHDGSEHINA</sequence>
<dbReference type="AlphaFoldDB" id="A0A915HYN9"/>
<protein>
    <submittedName>
        <fullName evidence="4">Zinc finger CHCC-type domain-containing protein</fullName>
    </submittedName>
</protein>
<evidence type="ECO:0000313" key="3">
    <source>
        <dbReference type="Proteomes" id="UP000887565"/>
    </source>
</evidence>
<dbReference type="OMA" id="GSHTCGY"/>
<dbReference type="GO" id="GO:0006120">
    <property type="term" value="P:mitochondrial electron transport, NADH to ubiquinone"/>
    <property type="evidence" value="ECO:0007669"/>
    <property type="project" value="TreeGrafter"/>
</dbReference>